<gene>
    <name evidence="1" type="ORF">BpHYR1_045433</name>
</gene>
<keyword evidence="2" id="KW-1185">Reference proteome</keyword>
<dbReference type="AlphaFoldDB" id="A0A3M7PKH9"/>
<comment type="caution">
    <text evidence="1">The sequence shown here is derived from an EMBL/GenBank/DDBJ whole genome shotgun (WGS) entry which is preliminary data.</text>
</comment>
<protein>
    <submittedName>
        <fullName evidence="1">Uncharacterized protein</fullName>
    </submittedName>
</protein>
<proteinExistence type="predicted"/>
<name>A0A3M7PKH9_BRAPC</name>
<evidence type="ECO:0000313" key="2">
    <source>
        <dbReference type="Proteomes" id="UP000276133"/>
    </source>
</evidence>
<organism evidence="1 2">
    <name type="scientific">Brachionus plicatilis</name>
    <name type="common">Marine rotifer</name>
    <name type="synonym">Brachionus muelleri</name>
    <dbReference type="NCBI Taxonomy" id="10195"/>
    <lineage>
        <taxon>Eukaryota</taxon>
        <taxon>Metazoa</taxon>
        <taxon>Spiralia</taxon>
        <taxon>Gnathifera</taxon>
        <taxon>Rotifera</taxon>
        <taxon>Eurotatoria</taxon>
        <taxon>Monogononta</taxon>
        <taxon>Pseudotrocha</taxon>
        <taxon>Ploima</taxon>
        <taxon>Brachionidae</taxon>
        <taxon>Brachionus</taxon>
    </lineage>
</organism>
<reference evidence="1 2" key="1">
    <citation type="journal article" date="2018" name="Sci. Rep.">
        <title>Genomic signatures of local adaptation to the degree of environmental predictability in rotifers.</title>
        <authorList>
            <person name="Franch-Gras L."/>
            <person name="Hahn C."/>
            <person name="Garcia-Roger E.M."/>
            <person name="Carmona M.J."/>
            <person name="Serra M."/>
            <person name="Gomez A."/>
        </authorList>
    </citation>
    <scope>NUCLEOTIDE SEQUENCE [LARGE SCALE GENOMIC DNA]</scope>
    <source>
        <strain evidence="1">HYR1</strain>
    </source>
</reference>
<sequence length="64" mass="7836">MVLYEILRQIKFSNFNKLKFDHLIMIMNFKLPDFKTAESIFLKFSIVLNRTLKKCNVFDRKRHI</sequence>
<dbReference type="Proteomes" id="UP000276133">
    <property type="component" value="Unassembled WGS sequence"/>
</dbReference>
<accession>A0A3M7PKH9</accession>
<evidence type="ECO:0000313" key="1">
    <source>
        <dbReference type="EMBL" id="RMZ99503.1"/>
    </source>
</evidence>
<dbReference type="EMBL" id="REGN01010203">
    <property type="protein sequence ID" value="RMZ99503.1"/>
    <property type="molecule type" value="Genomic_DNA"/>
</dbReference>